<evidence type="ECO:0000313" key="3">
    <source>
        <dbReference type="Proteomes" id="UP000427906"/>
    </source>
</evidence>
<evidence type="ECO:0000259" key="1">
    <source>
        <dbReference type="Pfam" id="PF20594"/>
    </source>
</evidence>
<dbReference type="RefSeq" id="WP_155315771.1">
    <property type="nucleotide sequence ID" value="NZ_AP021874.1"/>
</dbReference>
<reference evidence="2 3" key="1">
    <citation type="submission" date="2019-11" db="EMBL/GenBank/DDBJ databases">
        <title>Comparative genomics of hydrocarbon-degrading Desulfosarcina strains.</title>
        <authorList>
            <person name="Watanabe M."/>
            <person name="Kojima H."/>
            <person name="Fukui M."/>
        </authorList>
    </citation>
    <scope>NUCLEOTIDE SEQUENCE [LARGE SCALE GENOMIC DNA]</scope>
    <source>
        <strain evidence="2 3">PL12</strain>
    </source>
</reference>
<dbReference type="OrthoDB" id="5421372at2"/>
<evidence type="ECO:0000313" key="2">
    <source>
        <dbReference type="EMBL" id="BBO67518.1"/>
    </source>
</evidence>
<dbReference type="AlphaFoldDB" id="A0A5K7YEN6"/>
<name>A0A5K7YEN6_9BACT</name>
<accession>A0A5K7YEN6</accession>
<keyword evidence="3" id="KW-1185">Reference proteome</keyword>
<dbReference type="EMBL" id="AP021874">
    <property type="protein sequence ID" value="BBO67518.1"/>
    <property type="molecule type" value="Genomic_DNA"/>
</dbReference>
<gene>
    <name evidence="2" type="ORF">DSCA_14480</name>
</gene>
<organism evidence="2 3">
    <name type="scientific">Desulfosarcina alkanivorans</name>
    <dbReference type="NCBI Taxonomy" id="571177"/>
    <lineage>
        <taxon>Bacteria</taxon>
        <taxon>Pseudomonadati</taxon>
        <taxon>Thermodesulfobacteriota</taxon>
        <taxon>Desulfobacteria</taxon>
        <taxon>Desulfobacterales</taxon>
        <taxon>Desulfosarcinaceae</taxon>
        <taxon>Desulfosarcina</taxon>
    </lineage>
</organism>
<proteinExistence type="predicted"/>
<sequence>MNTFLDKFPSTVEKAVDRLAVDMTFADKTRLANMDEAALIRFHQSYGIFLRNEFRLPGNDLLMKSCLAAADLKTITPGQASYILLKELQKRLLAGNILKVVK</sequence>
<dbReference type="KEGG" id="dalk:DSCA_14480"/>
<feature type="domain" description="DUF6794" evidence="1">
    <location>
        <begin position="9"/>
        <end position="92"/>
    </location>
</feature>
<dbReference type="Pfam" id="PF20594">
    <property type="entry name" value="DUF6794"/>
    <property type="match status" value="1"/>
</dbReference>
<protein>
    <recommendedName>
        <fullName evidence="1">DUF6794 domain-containing protein</fullName>
    </recommendedName>
</protein>
<dbReference type="Proteomes" id="UP000427906">
    <property type="component" value="Chromosome"/>
</dbReference>
<dbReference type="InterPro" id="IPR046744">
    <property type="entry name" value="DUF6794"/>
</dbReference>